<evidence type="ECO:0000313" key="2">
    <source>
        <dbReference type="WBParaSite" id="jg13755"/>
    </source>
</evidence>
<protein>
    <submittedName>
        <fullName evidence="2">BTB domain-containing protein</fullName>
    </submittedName>
</protein>
<dbReference type="Proteomes" id="UP000887574">
    <property type="component" value="Unplaced"/>
</dbReference>
<dbReference type="Gene3D" id="3.30.710.10">
    <property type="entry name" value="Potassium Channel Kv1.1, Chain A"/>
    <property type="match status" value="1"/>
</dbReference>
<sequence length="126" mass="14270">MNNSPPHEAVVDLTSHLLNDIAEMPNLEPLTDICFITEGVRFPANKTIMALRSEYLVMQPTDYNLIIDVLCLASRYLYPELEKALANFLQLHSISEVLNGLNLEVVQLKERMCLMKNIGEVRPADN</sequence>
<dbReference type="SUPFAM" id="SSF54695">
    <property type="entry name" value="POZ domain"/>
    <property type="match status" value="1"/>
</dbReference>
<dbReference type="WBParaSite" id="jg13755">
    <property type="protein sequence ID" value="jg13755"/>
    <property type="gene ID" value="jg13755"/>
</dbReference>
<name>A0A915CZ00_9BILA</name>
<accession>A0A915CZ00</accession>
<dbReference type="InterPro" id="IPR011333">
    <property type="entry name" value="SKP1/BTB/POZ_sf"/>
</dbReference>
<reference evidence="2" key="1">
    <citation type="submission" date="2022-11" db="UniProtKB">
        <authorList>
            <consortium name="WormBaseParasite"/>
        </authorList>
    </citation>
    <scope>IDENTIFICATION</scope>
</reference>
<evidence type="ECO:0000313" key="1">
    <source>
        <dbReference type="Proteomes" id="UP000887574"/>
    </source>
</evidence>
<organism evidence="1 2">
    <name type="scientific">Ditylenchus dipsaci</name>
    <dbReference type="NCBI Taxonomy" id="166011"/>
    <lineage>
        <taxon>Eukaryota</taxon>
        <taxon>Metazoa</taxon>
        <taxon>Ecdysozoa</taxon>
        <taxon>Nematoda</taxon>
        <taxon>Chromadorea</taxon>
        <taxon>Rhabditida</taxon>
        <taxon>Tylenchina</taxon>
        <taxon>Tylenchomorpha</taxon>
        <taxon>Sphaerularioidea</taxon>
        <taxon>Anguinidae</taxon>
        <taxon>Anguininae</taxon>
        <taxon>Ditylenchus</taxon>
    </lineage>
</organism>
<proteinExistence type="predicted"/>
<dbReference type="AlphaFoldDB" id="A0A915CZ00"/>
<keyword evidence="1" id="KW-1185">Reference proteome</keyword>